<dbReference type="FunFam" id="3.40.640.10:FF:000021">
    <property type="entry name" value="Glutamate-1-semialdehyde 2,1-aminomutase"/>
    <property type="match status" value="1"/>
</dbReference>
<dbReference type="GO" id="GO:0042286">
    <property type="term" value="F:glutamate-1-semialdehyde 2,1-aminomutase activity"/>
    <property type="evidence" value="ECO:0007669"/>
    <property type="project" value="UniProtKB-UniRule"/>
</dbReference>
<dbReference type="GO" id="GO:0006782">
    <property type="term" value="P:protoporphyrinogen IX biosynthetic process"/>
    <property type="evidence" value="ECO:0007669"/>
    <property type="project" value="UniProtKB-UniRule"/>
</dbReference>
<sequence precursor="true">MNKFYWCDYMVNLEKSKSMFEKAREYLPGGVSSPVRAIKPHPFYTEKASGCRITDVDGNEYIDYCLGYGPNMLGHANPVVKQAISDQLEKGWLYGTPTESEFKLAERIAAAYPGIDMLRFVSTGTEATMSALRAARGYTGKNKFVKIEGGFHGAHDSVLVKAGSGASTLGKPDSLGVPQDFTKHTLQTPYNDIEAMTELLESSDDIAAVIMEPVMGNVGPVLPQEGYLEEVRKLTKEYDTLLIFDEVITGFRLAMGGAQEYYGVTPDLTTLGKIIGGGMPIGVFGGRKDIIEMIAPSGSVYQAGTFSGHPASVAAGHAVLDVLEKENAHDKLNAMGQNVRSRLSEIVTDKGLDYSVSGVGSMFKIFFGDMPANYQDVLKCDKEGYFNFFHKMLDQGIFIPPSQFETNFLSLAHTEDDLEATFETYEACL</sequence>
<evidence type="ECO:0000256" key="7">
    <source>
        <dbReference type="ARBA" id="ARBA00023244"/>
    </source>
</evidence>
<evidence type="ECO:0000256" key="4">
    <source>
        <dbReference type="ARBA" id="ARBA00008981"/>
    </source>
</evidence>
<dbReference type="UniPathway" id="UPA00251">
    <property type="reaction ID" value="UER00317"/>
</dbReference>
<dbReference type="AlphaFoldDB" id="D5E720"/>
<dbReference type="InterPro" id="IPR015421">
    <property type="entry name" value="PyrdxlP-dep_Trfase_major"/>
</dbReference>
<comment type="similarity">
    <text evidence="4 8">Belongs to the class-III pyridoxal-phosphate-dependent aminotransferase family. HemL subfamily.</text>
</comment>
<gene>
    <name evidence="8" type="primary">hemL</name>
    <name evidence="9" type="ordered locus">Mmah_1460</name>
</gene>
<dbReference type="HAMAP" id="MF_00375">
    <property type="entry name" value="HemL_aminotrans_3"/>
    <property type="match status" value="1"/>
</dbReference>
<feature type="modified residue" description="N6-(pyridoxal phosphate)lysine" evidence="8">
    <location>
        <position position="273"/>
    </location>
</feature>
<dbReference type="InterPro" id="IPR015422">
    <property type="entry name" value="PyrdxlP-dep_Trfase_small"/>
</dbReference>
<evidence type="ECO:0000313" key="9">
    <source>
        <dbReference type="EMBL" id="ADE36958.1"/>
    </source>
</evidence>
<dbReference type="Pfam" id="PF00202">
    <property type="entry name" value="Aminotran_3"/>
    <property type="match status" value="1"/>
</dbReference>
<dbReference type="InterPro" id="IPR049704">
    <property type="entry name" value="Aminotrans_3_PPA_site"/>
</dbReference>
<protein>
    <recommendedName>
        <fullName evidence="8">Glutamate-1-semialdehyde 2,1-aminomutase</fullName>
        <shortName evidence="8">GSA</shortName>
        <ecNumber evidence="8">5.4.3.8</ecNumber>
    </recommendedName>
    <alternativeName>
        <fullName evidence="8">Glutamate-1-semialdehyde aminotransferase</fullName>
        <shortName evidence="8">GSA-AT</shortName>
    </alternativeName>
</protein>
<accession>D5E720</accession>
<dbReference type="InterPro" id="IPR015424">
    <property type="entry name" value="PyrdxlP-dep_Trfase"/>
</dbReference>
<comment type="cofactor">
    <cofactor evidence="2 8">
        <name>pyridoxal 5'-phosphate</name>
        <dbReference type="ChEBI" id="CHEBI:597326"/>
    </cofactor>
</comment>
<dbReference type="KEGG" id="mmh:Mmah_1460"/>
<keyword evidence="6 8" id="KW-0413">Isomerase</keyword>
<dbReference type="GO" id="GO:0030170">
    <property type="term" value="F:pyridoxal phosphate binding"/>
    <property type="evidence" value="ECO:0007669"/>
    <property type="project" value="InterPro"/>
</dbReference>
<dbReference type="GO" id="GO:0005737">
    <property type="term" value="C:cytoplasm"/>
    <property type="evidence" value="ECO:0007669"/>
    <property type="project" value="UniProtKB-SubCell"/>
</dbReference>
<dbReference type="EC" id="5.4.3.8" evidence="8"/>
<evidence type="ECO:0000256" key="3">
    <source>
        <dbReference type="ARBA" id="ARBA00004819"/>
    </source>
</evidence>
<dbReference type="NCBIfam" id="NF000818">
    <property type="entry name" value="PRK00062.1"/>
    <property type="match status" value="1"/>
</dbReference>
<comment type="pathway">
    <text evidence="3 8">Porphyrin-containing compound metabolism; protoporphyrin-IX biosynthesis; 5-aminolevulinate from L-glutamyl-tRNA(Glu): step 2/2.</text>
</comment>
<dbReference type="NCBIfam" id="TIGR00713">
    <property type="entry name" value="hemL"/>
    <property type="match status" value="1"/>
</dbReference>
<reference evidence="9 10" key="1">
    <citation type="submission" date="2010-03" db="EMBL/GenBank/DDBJ databases">
        <title>The complete genome of Methanohalophilus mahii DSM 5219.</title>
        <authorList>
            <consortium name="US DOE Joint Genome Institute (JGI-PGF)"/>
            <person name="Lucas S."/>
            <person name="Copeland A."/>
            <person name="Lapidus A."/>
            <person name="Glavina del Rio T."/>
            <person name="Dalin E."/>
            <person name="Tice H."/>
            <person name="Bruce D."/>
            <person name="Goodwin L."/>
            <person name="Pitluck S."/>
            <person name="Kyrpides N."/>
            <person name="Mavromatis K."/>
            <person name="Ivanova N."/>
            <person name="Lykidis A."/>
            <person name="Saunders E."/>
            <person name="Brettin T."/>
            <person name="Detter J.C."/>
            <person name="Han C."/>
            <person name="Land M."/>
            <person name="Hauser L."/>
            <person name="Markowitz V."/>
            <person name="Cheng J.-F."/>
            <person name="Hugenholtz P."/>
            <person name="Woyke T."/>
            <person name="Wu D."/>
            <person name="Spring S."/>
            <person name="Schneider S."/>
            <person name="Schroeder M."/>
            <person name="Klenk H.-P."/>
            <person name="Eisen J.A."/>
        </authorList>
    </citation>
    <scope>NUCLEOTIDE SEQUENCE [LARGE SCALE GENOMIC DNA]</scope>
    <source>
        <strain evidence="10">ATCC 35705 / DSM 5219 / SLP</strain>
    </source>
</reference>
<dbReference type="Gene3D" id="3.40.640.10">
    <property type="entry name" value="Type I PLP-dependent aspartate aminotransferase-like (Major domain)"/>
    <property type="match status" value="1"/>
</dbReference>
<dbReference type="InterPro" id="IPR004639">
    <property type="entry name" value="4pyrrol_synth_GluAld_NH2Trfase"/>
</dbReference>
<keyword evidence="8" id="KW-0963">Cytoplasm</keyword>
<dbReference type="GO" id="GO:0008483">
    <property type="term" value="F:transaminase activity"/>
    <property type="evidence" value="ECO:0007669"/>
    <property type="project" value="InterPro"/>
</dbReference>
<keyword evidence="10" id="KW-1185">Reference proteome</keyword>
<evidence type="ECO:0000256" key="5">
    <source>
        <dbReference type="ARBA" id="ARBA00022898"/>
    </source>
</evidence>
<dbReference type="HOGENOM" id="CLU_016922_1_5_2"/>
<dbReference type="InterPro" id="IPR005814">
    <property type="entry name" value="Aminotrans_3"/>
</dbReference>
<organism evidence="9 10">
    <name type="scientific">Methanohalophilus mahii (strain ATCC 35705 / DSM 5219 / SLP)</name>
    <dbReference type="NCBI Taxonomy" id="547558"/>
    <lineage>
        <taxon>Archaea</taxon>
        <taxon>Methanobacteriati</taxon>
        <taxon>Methanobacteriota</taxon>
        <taxon>Stenosarchaea group</taxon>
        <taxon>Methanomicrobia</taxon>
        <taxon>Methanosarcinales</taxon>
        <taxon>Methanosarcinaceae</taxon>
        <taxon>Methanohalophilus</taxon>
    </lineage>
</organism>
<dbReference type="Gene3D" id="3.90.1150.10">
    <property type="entry name" value="Aspartate Aminotransferase, domain 1"/>
    <property type="match status" value="1"/>
</dbReference>
<dbReference type="EMBL" id="CP001994">
    <property type="protein sequence ID" value="ADE36958.1"/>
    <property type="molecule type" value="Genomic_DNA"/>
</dbReference>
<comment type="subcellular location">
    <subcellularLocation>
        <location evidence="8">Cytoplasm</location>
    </subcellularLocation>
</comment>
<dbReference type="PANTHER" id="PTHR43713">
    <property type="entry name" value="GLUTAMATE-1-SEMIALDEHYDE 2,1-AMINOMUTASE"/>
    <property type="match status" value="1"/>
</dbReference>
<evidence type="ECO:0000256" key="2">
    <source>
        <dbReference type="ARBA" id="ARBA00001933"/>
    </source>
</evidence>
<dbReference type="SUPFAM" id="SSF53383">
    <property type="entry name" value="PLP-dependent transferases"/>
    <property type="match status" value="1"/>
</dbReference>
<keyword evidence="7 8" id="KW-0627">Porphyrin biosynthesis</keyword>
<evidence type="ECO:0000256" key="8">
    <source>
        <dbReference type="HAMAP-Rule" id="MF_00375"/>
    </source>
</evidence>
<proteinExistence type="inferred from homology"/>
<comment type="catalytic activity">
    <reaction evidence="1 8">
        <text>(S)-4-amino-5-oxopentanoate = 5-aminolevulinate</text>
        <dbReference type="Rhea" id="RHEA:14265"/>
        <dbReference type="ChEBI" id="CHEBI:57501"/>
        <dbReference type="ChEBI" id="CHEBI:356416"/>
        <dbReference type="EC" id="5.4.3.8"/>
    </reaction>
</comment>
<dbReference type="CDD" id="cd00610">
    <property type="entry name" value="OAT_like"/>
    <property type="match status" value="1"/>
</dbReference>
<dbReference type="PANTHER" id="PTHR43713:SF3">
    <property type="entry name" value="GLUTAMATE-1-SEMIALDEHYDE 2,1-AMINOMUTASE 1, CHLOROPLASTIC-RELATED"/>
    <property type="match status" value="1"/>
</dbReference>
<dbReference type="PROSITE" id="PS00600">
    <property type="entry name" value="AA_TRANSFER_CLASS_3"/>
    <property type="match status" value="1"/>
</dbReference>
<evidence type="ECO:0000313" key="10">
    <source>
        <dbReference type="Proteomes" id="UP000001059"/>
    </source>
</evidence>
<evidence type="ECO:0000256" key="6">
    <source>
        <dbReference type="ARBA" id="ARBA00023235"/>
    </source>
</evidence>
<dbReference type="Proteomes" id="UP000001059">
    <property type="component" value="Chromosome"/>
</dbReference>
<keyword evidence="5 8" id="KW-0663">Pyridoxal phosphate</keyword>
<name>D5E720_METMS</name>
<evidence type="ECO:0000256" key="1">
    <source>
        <dbReference type="ARBA" id="ARBA00001579"/>
    </source>
</evidence>
<dbReference type="STRING" id="547558.Mmah_1460"/>